<gene>
    <name evidence="2" type="ORF">EZS27_013598</name>
</gene>
<dbReference type="EMBL" id="SNRY01000621">
    <property type="protein sequence ID" value="KAA6338397.1"/>
    <property type="molecule type" value="Genomic_DNA"/>
</dbReference>
<protein>
    <submittedName>
        <fullName evidence="2">3' 5'-cyclic adenosine monophosphate phosphodiesterase CpdA</fullName>
        <ecNumber evidence="2">3.1.4.53</ecNumber>
    </submittedName>
</protein>
<evidence type="ECO:0000259" key="1">
    <source>
        <dbReference type="Pfam" id="PF00149"/>
    </source>
</evidence>
<proteinExistence type="predicted"/>
<dbReference type="AlphaFoldDB" id="A0A5J4RWR3"/>
<dbReference type="Pfam" id="PF00149">
    <property type="entry name" value="Metallophos"/>
    <property type="match status" value="1"/>
</dbReference>
<feature type="domain" description="Calcineurin-like phosphoesterase" evidence="1">
    <location>
        <begin position="1"/>
        <end position="175"/>
    </location>
</feature>
<dbReference type="InterPro" id="IPR051693">
    <property type="entry name" value="UPF0046_metallophosphoest"/>
</dbReference>
<reference evidence="2" key="1">
    <citation type="submission" date="2019-03" db="EMBL/GenBank/DDBJ databases">
        <title>Single cell metagenomics reveals metabolic interactions within the superorganism composed of flagellate Streblomastix strix and complex community of Bacteroidetes bacteria on its surface.</title>
        <authorList>
            <person name="Treitli S.C."/>
            <person name="Kolisko M."/>
            <person name="Husnik F."/>
            <person name="Keeling P."/>
            <person name="Hampl V."/>
        </authorList>
    </citation>
    <scope>NUCLEOTIDE SEQUENCE</scope>
    <source>
        <strain evidence="2">STM</strain>
    </source>
</reference>
<accession>A0A5J4RWR3</accession>
<dbReference type="CDD" id="cd07379">
    <property type="entry name" value="MPP_239FB"/>
    <property type="match status" value="1"/>
</dbReference>
<name>A0A5J4RWR3_9ZZZZ</name>
<keyword evidence="2" id="KW-0378">Hydrolase</keyword>
<dbReference type="InterPro" id="IPR004843">
    <property type="entry name" value="Calcineurin-like_PHP"/>
</dbReference>
<dbReference type="GO" id="GO:0004115">
    <property type="term" value="F:3',5'-cyclic-AMP phosphodiesterase activity"/>
    <property type="evidence" value="ECO:0007669"/>
    <property type="project" value="UniProtKB-EC"/>
</dbReference>
<dbReference type="EC" id="3.1.4.53" evidence="2"/>
<dbReference type="SUPFAM" id="SSF56300">
    <property type="entry name" value="Metallo-dependent phosphatases"/>
    <property type="match status" value="1"/>
</dbReference>
<dbReference type="PANTHER" id="PTHR12905">
    <property type="entry name" value="METALLOPHOSPHOESTERASE"/>
    <property type="match status" value="1"/>
</dbReference>
<comment type="caution">
    <text evidence="2">The sequence shown here is derived from an EMBL/GenBank/DDBJ whole genome shotgun (WGS) entry which is preliminary data.</text>
</comment>
<sequence>MNILFFSDTHRLHRRLKNLPPADMIIHAGDISFSGEDHEAEDFIRWFGKLDYKYKIFIAGNHDFYFEDETIRRIQQMLPGNAYYLCDSGVEIEGIKCWGSPITPLFNWAFNCERGEQICGHWKLIPKDTDILITHTPPLGILDRTTRGIHTGCEDLLKTVKRITPRYHLFGHIHEAYGMIQSGETTFINGSVLDKNYYIKNKPVIFCYEKELMH</sequence>
<dbReference type="PANTHER" id="PTHR12905:SF0">
    <property type="entry name" value="CALCINEURIN-LIKE PHOSPHOESTERASE DOMAIN-CONTAINING PROTEIN"/>
    <property type="match status" value="1"/>
</dbReference>
<dbReference type="InterPro" id="IPR029052">
    <property type="entry name" value="Metallo-depent_PP-like"/>
</dbReference>
<evidence type="ECO:0000313" key="2">
    <source>
        <dbReference type="EMBL" id="KAA6338397.1"/>
    </source>
</evidence>
<dbReference type="Gene3D" id="3.60.21.10">
    <property type="match status" value="1"/>
</dbReference>
<organism evidence="2">
    <name type="scientific">termite gut metagenome</name>
    <dbReference type="NCBI Taxonomy" id="433724"/>
    <lineage>
        <taxon>unclassified sequences</taxon>
        <taxon>metagenomes</taxon>
        <taxon>organismal metagenomes</taxon>
    </lineage>
</organism>